<reference evidence="2" key="1">
    <citation type="submission" date="2021-03" db="EMBL/GenBank/DDBJ databases">
        <authorList>
            <person name="Tagirdzhanova G."/>
        </authorList>
    </citation>
    <scope>NUCLEOTIDE SEQUENCE</scope>
</reference>
<proteinExistence type="predicted"/>
<sequence>MSACTRTFDSGFRPVFSFHTFNSYLEALEMAQEDFMPVSISVDIQRAEESDIEEMLGIFSDSYRLENPRLAQLMYKEDLSVEALYFEVEDILETHLNSQDCRIMVAYDNAEGECEHSRAEAANSLYSEIDINNLIFGWISVGIVPSGDTGYAYAASELLTYACSRLLAEEALARGENELDTTDPRFRLLCRLKDRSKDGRARYIINQSYLIVNALVFGPEDHEDTHWEMALKLLGWAVSFAEGRNLPIWTQITVNQKPFFRQAGFREVEKFTLNLNDYAPLGSTDDWGMQEWVQMVYRAPGERRTRSVSPRDGGGRRRRLSS</sequence>
<keyword evidence="3" id="KW-1185">Reference proteome</keyword>
<evidence type="ECO:0000256" key="1">
    <source>
        <dbReference type="SAM" id="MobiDB-lite"/>
    </source>
</evidence>
<comment type="caution">
    <text evidence="2">The sequence shown here is derived from an EMBL/GenBank/DDBJ whole genome shotgun (WGS) entry which is preliminary data.</text>
</comment>
<gene>
    <name evidence="2" type="ORF">ALECFALPRED_007149</name>
</gene>
<dbReference type="Proteomes" id="UP000664203">
    <property type="component" value="Unassembled WGS sequence"/>
</dbReference>
<name>A0A8H3J072_9LECA</name>
<feature type="region of interest" description="Disordered" evidence="1">
    <location>
        <begin position="303"/>
        <end position="322"/>
    </location>
</feature>
<evidence type="ECO:0000313" key="3">
    <source>
        <dbReference type="Proteomes" id="UP000664203"/>
    </source>
</evidence>
<dbReference type="EMBL" id="CAJPDR010000464">
    <property type="protein sequence ID" value="CAF9937239.1"/>
    <property type="molecule type" value="Genomic_DNA"/>
</dbReference>
<organism evidence="2 3">
    <name type="scientific">Alectoria fallacina</name>
    <dbReference type="NCBI Taxonomy" id="1903189"/>
    <lineage>
        <taxon>Eukaryota</taxon>
        <taxon>Fungi</taxon>
        <taxon>Dikarya</taxon>
        <taxon>Ascomycota</taxon>
        <taxon>Pezizomycotina</taxon>
        <taxon>Lecanoromycetes</taxon>
        <taxon>OSLEUM clade</taxon>
        <taxon>Lecanoromycetidae</taxon>
        <taxon>Lecanorales</taxon>
        <taxon>Lecanorineae</taxon>
        <taxon>Parmeliaceae</taxon>
        <taxon>Alectoria</taxon>
    </lineage>
</organism>
<dbReference type="OrthoDB" id="410198at2759"/>
<evidence type="ECO:0008006" key="4">
    <source>
        <dbReference type="Google" id="ProtNLM"/>
    </source>
</evidence>
<protein>
    <recommendedName>
        <fullName evidence="4">N-acetyltransferase domain-containing protein</fullName>
    </recommendedName>
</protein>
<accession>A0A8H3J072</accession>
<dbReference type="AlphaFoldDB" id="A0A8H3J072"/>
<evidence type="ECO:0000313" key="2">
    <source>
        <dbReference type="EMBL" id="CAF9937239.1"/>
    </source>
</evidence>